<dbReference type="EMBL" id="AXCZ01000141">
    <property type="protein sequence ID" value="KGM10508.1"/>
    <property type="molecule type" value="Genomic_DNA"/>
</dbReference>
<feature type="binding site" evidence="5">
    <location>
        <position position="56"/>
    </location>
    <ligand>
        <name>substrate</name>
    </ligand>
</feature>
<feature type="binding site" evidence="5">
    <location>
        <begin position="110"/>
        <end position="111"/>
    </location>
    <ligand>
        <name>substrate</name>
    </ligand>
</feature>
<dbReference type="InterPro" id="IPR001345">
    <property type="entry name" value="PG/BPGM_mutase_AS"/>
</dbReference>
<accession>A0A0A0BPU6</accession>
<dbReference type="GO" id="GO:0004619">
    <property type="term" value="F:phosphoglycerate mutase activity"/>
    <property type="evidence" value="ECO:0007669"/>
    <property type="project" value="UniProtKB-EC"/>
</dbReference>
<comment type="catalytic activity">
    <reaction evidence="7">
        <text>(2R)-2-phosphoglycerate = (2R)-3-phosphoglycerate</text>
        <dbReference type="Rhea" id="RHEA:15901"/>
        <dbReference type="ChEBI" id="CHEBI:58272"/>
        <dbReference type="ChEBI" id="CHEBI:58289"/>
        <dbReference type="EC" id="5.4.2.11"/>
    </reaction>
</comment>
<evidence type="ECO:0000313" key="10">
    <source>
        <dbReference type="Proteomes" id="UP000054314"/>
    </source>
</evidence>
<proteinExistence type="inferred from homology"/>
<comment type="caution">
    <text evidence="9">The sequence shown here is derived from an EMBL/GenBank/DDBJ whole genome shotgun (WGS) entry which is preliminary data.</text>
</comment>
<sequence length="243" mass="26164">MLLRHGQSTANAARTFTGLLDVGLTDRGREQARAAAHLLTRDGLRPDVVLTSPMRRAVATTSLVVAAGGFDDVPVRSTWRLAERDYGSLTGVAKAEARELCGPELYLTVRRTLDGDPGPADEARRRTWPPAYTAPGSGLPRPGDGESLRDVVERVRPVWDEVRTSLHQGRTVLVVAHGNSLRALCLLIDDLTGPEVQDLNLPPAQPLRYDLTPEGRLTPRAGRYLDAPTARRAAAAIAAEGGT</sequence>
<comment type="function">
    <text evidence="7">Catalyzes the interconversion of 2-phosphoglycerate and 3-phosphoglycerate.</text>
</comment>
<feature type="binding site" evidence="5">
    <location>
        <begin position="83"/>
        <end position="86"/>
    </location>
    <ligand>
        <name>substrate</name>
    </ligand>
</feature>
<dbReference type="PIRSF" id="PIRSF000709">
    <property type="entry name" value="6PFK_2-Ptase"/>
    <property type="match status" value="1"/>
</dbReference>
<evidence type="ECO:0000256" key="1">
    <source>
        <dbReference type="ARBA" id="ARBA00006717"/>
    </source>
</evidence>
<evidence type="ECO:0000256" key="3">
    <source>
        <dbReference type="ARBA" id="ARBA00023235"/>
    </source>
</evidence>
<evidence type="ECO:0000256" key="8">
    <source>
        <dbReference type="SAM" id="MobiDB-lite"/>
    </source>
</evidence>
<feature type="binding site" evidence="5">
    <location>
        <begin position="178"/>
        <end position="179"/>
    </location>
    <ligand>
        <name>substrate</name>
    </ligand>
</feature>
<dbReference type="SUPFAM" id="SSF53254">
    <property type="entry name" value="Phosphoglycerate mutase-like"/>
    <property type="match status" value="1"/>
</dbReference>
<dbReference type="CDD" id="cd07067">
    <property type="entry name" value="HP_PGM_like"/>
    <property type="match status" value="1"/>
</dbReference>
<dbReference type="AlphaFoldDB" id="A0A0A0BPU6"/>
<dbReference type="NCBIfam" id="TIGR01258">
    <property type="entry name" value="pgm_1"/>
    <property type="match status" value="1"/>
</dbReference>
<evidence type="ECO:0000256" key="7">
    <source>
        <dbReference type="RuleBase" id="RU004512"/>
    </source>
</evidence>
<feature type="site" description="Transition state stabilizer" evidence="6">
    <location>
        <position position="177"/>
    </location>
</feature>
<comment type="similarity">
    <text evidence="1">Belongs to the phosphoglycerate mutase family. BPG-dependent PGAM subfamily.</text>
</comment>
<name>A0A0A0BPU6_9CELL</name>
<feature type="active site" description="Proton donor/acceptor" evidence="4">
    <location>
        <position position="83"/>
    </location>
</feature>
<dbReference type="Pfam" id="PF00300">
    <property type="entry name" value="His_Phos_1"/>
    <property type="match status" value="1"/>
</dbReference>
<dbReference type="UniPathway" id="UPA00109">
    <property type="reaction ID" value="UER00186"/>
</dbReference>
<reference evidence="9 10" key="1">
    <citation type="submission" date="2013-08" db="EMBL/GenBank/DDBJ databases">
        <title>Genome sequencing of Cellulomonas bogoriensis 69B4.</title>
        <authorList>
            <person name="Chen F."/>
            <person name="Li Y."/>
            <person name="Wang G."/>
        </authorList>
    </citation>
    <scope>NUCLEOTIDE SEQUENCE [LARGE SCALE GENOMIC DNA]</scope>
    <source>
        <strain evidence="9 10">69B4</strain>
    </source>
</reference>
<feature type="active site" description="Tele-phosphohistidine intermediate" evidence="4">
    <location>
        <position position="5"/>
    </location>
</feature>
<evidence type="ECO:0000256" key="2">
    <source>
        <dbReference type="ARBA" id="ARBA00023152"/>
    </source>
</evidence>
<dbReference type="Gene3D" id="3.40.50.1240">
    <property type="entry name" value="Phosphoglycerate mutase-like"/>
    <property type="match status" value="1"/>
</dbReference>
<dbReference type="PROSITE" id="PS00175">
    <property type="entry name" value="PG_MUTASE"/>
    <property type="match status" value="1"/>
</dbReference>
<feature type="binding site" evidence="5">
    <location>
        <position position="94"/>
    </location>
    <ligand>
        <name>substrate</name>
    </ligand>
</feature>
<evidence type="ECO:0000256" key="4">
    <source>
        <dbReference type="PIRSR" id="PIRSR613078-1"/>
    </source>
</evidence>
<dbReference type="PANTHER" id="PTHR11931">
    <property type="entry name" value="PHOSPHOGLYCERATE MUTASE"/>
    <property type="match status" value="1"/>
</dbReference>
<dbReference type="Proteomes" id="UP000054314">
    <property type="component" value="Unassembled WGS sequence"/>
</dbReference>
<dbReference type="EC" id="5.4.2.11" evidence="7"/>
<keyword evidence="2" id="KW-0324">Glycolysis</keyword>
<dbReference type="InterPro" id="IPR005952">
    <property type="entry name" value="Phosphogly_mut1"/>
</dbReference>
<organism evidence="9 10">
    <name type="scientific">Cellulomonas bogoriensis 69B4 = DSM 16987</name>
    <dbReference type="NCBI Taxonomy" id="1386082"/>
    <lineage>
        <taxon>Bacteria</taxon>
        <taxon>Bacillati</taxon>
        <taxon>Actinomycetota</taxon>
        <taxon>Actinomycetes</taxon>
        <taxon>Micrococcales</taxon>
        <taxon>Cellulomonadaceae</taxon>
        <taxon>Cellulomonas</taxon>
    </lineage>
</organism>
<protein>
    <recommendedName>
        <fullName evidence="7">2,3-bisphosphoglycerate-dependent phosphoglycerate mutase</fullName>
        <ecNumber evidence="7">5.4.2.11</ecNumber>
    </recommendedName>
</protein>
<dbReference type="InterPro" id="IPR013078">
    <property type="entry name" value="His_Pase_superF_clade-1"/>
</dbReference>
<comment type="pathway">
    <text evidence="7">Carbohydrate degradation; glycolysis; pyruvate from D-glyceraldehyde 3-phosphate: step 3/5.</text>
</comment>
<dbReference type="GO" id="GO:0006096">
    <property type="term" value="P:glycolytic process"/>
    <property type="evidence" value="ECO:0007669"/>
    <property type="project" value="UniProtKB-UniPathway"/>
</dbReference>
<gene>
    <name evidence="9" type="ORF">N869_04540</name>
</gene>
<dbReference type="SMART" id="SM00855">
    <property type="entry name" value="PGAM"/>
    <property type="match status" value="1"/>
</dbReference>
<evidence type="ECO:0000256" key="6">
    <source>
        <dbReference type="PIRSR" id="PIRSR613078-3"/>
    </source>
</evidence>
<evidence type="ECO:0000313" key="9">
    <source>
        <dbReference type="EMBL" id="KGM10508.1"/>
    </source>
</evidence>
<evidence type="ECO:0000256" key="5">
    <source>
        <dbReference type="PIRSR" id="PIRSR613078-2"/>
    </source>
</evidence>
<feature type="binding site" evidence="5">
    <location>
        <begin position="4"/>
        <end position="11"/>
    </location>
    <ligand>
        <name>substrate</name>
    </ligand>
</feature>
<dbReference type="InterPro" id="IPR029033">
    <property type="entry name" value="His_PPase_superfam"/>
</dbReference>
<feature type="region of interest" description="Disordered" evidence="8">
    <location>
        <begin position="112"/>
        <end position="146"/>
    </location>
</feature>
<feature type="binding site" evidence="5">
    <location>
        <begin position="17"/>
        <end position="18"/>
    </location>
    <ligand>
        <name>substrate</name>
    </ligand>
</feature>
<keyword evidence="3" id="KW-0413">Isomerase</keyword>
<keyword evidence="10" id="KW-1185">Reference proteome</keyword>